<evidence type="ECO:0000256" key="1">
    <source>
        <dbReference type="ARBA" id="ARBA00007401"/>
    </source>
</evidence>
<dbReference type="Pfam" id="PF00703">
    <property type="entry name" value="Glyco_hydro_2"/>
    <property type="match status" value="1"/>
</dbReference>
<dbReference type="PRINTS" id="PR00132">
    <property type="entry name" value="GLHYDRLASE2"/>
</dbReference>
<evidence type="ECO:0000313" key="11">
    <source>
        <dbReference type="Proteomes" id="UP000617628"/>
    </source>
</evidence>
<dbReference type="InterPro" id="IPR006102">
    <property type="entry name" value="Ig-like_GH2"/>
</dbReference>
<dbReference type="InterPro" id="IPR013783">
    <property type="entry name" value="Ig-like_fold"/>
</dbReference>
<dbReference type="InterPro" id="IPR032311">
    <property type="entry name" value="DUF4982"/>
</dbReference>
<dbReference type="InterPro" id="IPR006103">
    <property type="entry name" value="Glyco_hydro_2_cat"/>
</dbReference>
<feature type="domain" description="DUF4982" evidence="8">
    <location>
        <begin position="667"/>
        <end position="725"/>
    </location>
</feature>
<gene>
    <name evidence="10" type="ORF">JIN87_22205</name>
</gene>
<dbReference type="PANTHER" id="PTHR42732">
    <property type="entry name" value="BETA-GALACTOSIDASE"/>
    <property type="match status" value="1"/>
</dbReference>
<dbReference type="Pfam" id="PF16355">
    <property type="entry name" value="DUF4982"/>
    <property type="match status" value="1"/>
</dbReference>
<dbReference type="RefSeq" id="WP_200357828.1">
    <property type="nucleotide sequence ID" value="NZ_JAENIL010000052.1"/>
</dbReference>
<comment type="caution">
    <text evidence="10">The sequence shown here is derived from an EMBL/GenBank/DDBJ whole genome shotgun (WGS) entry which is preliminary data.</text>
</comment>
<dbReference type="InterPro" id="IPR008964">
    <property type="entry name" value="Invasin/intimin_cell_adhesion"/>
</dbReference>
<dbReference type="InterPro" id="IPR036156">
    <property type="entry name" value="Beta-gal/glucu_dom_sf"/>
</dbReference>
<reference evidence="10" key="1">
    <citation type="submission" date="2021-01" db="EMBL/GenBank/DDBJ databases">
        <title>Modified the classification status of verrucomicrobia.</title>
        <authorList>
            <person name="Feng X."/>
        </authorList>
    </citation>
    <scope>NUCLEOTIDE SEQUENCE</scope>
    <source>
        <strain evidence="10">KCTC 13126</strain>
    </source>
</reference>
<feature type="domain" description="Glycosyl hydrolases family 2 sugar binding" evidence="7">
    <location>
        <begin position="84"/>
        <end position="178"/>
    </location>
</feature>
<dbReference type="SUPFAM" id="SSF49303">
    <property type="entry name" value="beta-Galactosidase/glucuronidase domain"/>
    <property type="match status" value="1"/>
</dbReference>
<keyword evidence="11" id="KW-1185">Reference proteome</keyword>
<dbReference type="InterPro" id="IPR006101">
    <property type="entry name" value="Glyco_hydro_2"/>
</dbReference>
<dbReference type="Gene3D" id="2.60.120.260">
    <property type="entry name" value="Galactose-binding domain-like"/>
    <property type="match status" value="1"/>
</dbReference>
<dbReference type="Gene3D" id="3.20.20.80">
    <property type="entry name" value="Glycosidases"/>
    <property type="match status" value="1"/>
</dbReference>
<dbReference type="GO" id="GO:0005975">
    <property type="term" value="P:carbohydrate metabolic process"/>
    <property type="evidence" value="ECO:0007669"/>
    <property type="project" value="InterPro"/>
</dbReference>
<evidence type="ECO:0000259" key="6">
    <source>
        <dbReference type="Pfam" id="PF02836"/>
    </source>
</evidence>
<evidence type="ECO:0000256" key="3">
    <source>
        <dbReference type="ARBA" id="ARBA00023295"/>
    </source>
</evidence>
<name>A0A934S1U5_9BACT</name>
<dbReference type="InterPro" id="IPR008979">
    <property type="entry name" value="Galactose-bd-like_sf"/>
</dbReference>
<sequence length="844" mass="95382">MKALKLALLAFAATVAAHASSQLTREADFNFGWKFHLQGESEKLGPKMPLDDGDWRDVRLPHDWSVEHSFSEEWEGNTGYLPGGIGWYQKHFPTPTNNDGKRTFVLFDGVYNNAKFWLNGVELGENPYGYSPVYFDLTDLLAKPGQENILTVHVDHSRYADARWYTGSGIYRKVKLITVNELHIPIWGTYVTTPRISDQEATVQIETKVANTSTKKAAFTLSTSIVDANGQIVAETSERLKLERGAQEAFTQSLAVAQPALWDTENPNLYTAVSTLSQNGKTIDKYTTPFGIRSLRFAAKEGFFLNGKPTLVKGVCLHHDGGLVGAAVPEGVWRRRLEELKAGGVNAIRLSHNPFSQEFLDLCDELGLLVQNELFDEWDYAKDKRQNYHDRHDDYITRGYVEHFQEWAYSDLERTMLRDRNHPSVFQWSIGNEIEWTYLHYRYVTGFWKDPNDPQNSGKYWGSKPIFSPEELKKRYDASPKGEYILAETAKKLNDWVKKFDTTRPTTANLVVPHVSMVSGYADAVDIVGFSYRNMELSWSEHHFPHKQVTINECPGTWDDWKHVLENPGVFSMYMWTAIAYMGESYQKWPQKHWYGDMLNLAGFRNPGWNYFKSIWVDEPHISIATKPVKGSPFKLDEHSGQPVAKSRNAYKWETSVPNTHWNYQPGEQIIVEVCSNYSIVELFINGRSLGSRSMSESPDRLFRWALPFEEGTLTAKASLAGTAVEAQLSTASTPVKASLTADKTTLAADGYDVSHLVVQLVDENGLPVKTDDREVVFEIEGDVRLLGVDTGAQTNVQDFQSNRIVTDQGRALLIVQSYRDAGSARITATSKGLASQTVVLTIE</sequence>
<dbReference type="SUPFAM" id="SSF49373">
    <property type="entry name" value="Invasin/intimin cell-adhesion fragments"/>
    <property type="match status" value="1"/>
</dbReference>
<evidence type="ECO:0000259" key="5">
    <source>
        <dbReference type="Pfam" id="PF00703"/>
    </source>
</evidence>
<dbReference type="PANTHER" id="PTHR42732:SF1">
    <property type="entry name" value="BETA-MANNOSIDASE"/>
    <property type="match status" value="1"/>
</dbReference>
<dbReference type="Gene3D" id="2.60.40.10">
    <property type="entry name" value="Immunoglobulins"/>
    <property type="match status" value="3"/>
</dbReference>
<dbReference type="InterPro" id="IPR051913">
    <property type="entry name" value="GH2_Domain-Containing"/>
</dbReference>
<feature type="signal peptide" evidence="4">
    <location>
        <begin position="1"/>
        <end position="19"/>
    </location>
</feature>
<dbReference type="InterPro" id="IPR017853">
    <property type="entry name" value="GH"/>
</dbReference>
<dbReference type="SUPFAM" id="SSF49785">
    <property type="entry name" value="Galactose-binding domain-like"/>
    <property type="match status" value="1"/>
</dbReference>
<accession>A0A934S1U5</accession>
<keyword evidence="3" id="KW-0326">Glycosidase</keyword>
<comment type="similarity">
    <text evidence="1">Belongs to the glycosyl hydrolase 2 family.</text>
</comment>
<organism evidence="10 11">
    <name type="scientific">Pelagicoccus mobilis</name>
    <dbReference type="NCBI Taxonomy" id="415221"/>
    <lineage>
        <taxon>Bacteria</taxon>
        <taxon>Pseudomonadati</taxon>
        <taxon>Verrucomicrobiota</taxon>
        <taxon>Opitutia</taxon>
        <taxon>Puniceicoccales</taxon>
        <taxon>Pelagicoccaceae</taxon>
        <taxon>Pelagicoccus</taxon>
    </lineage>
</organism>
<feature type="chain" id="PRO_5036806949" evidence="4">
    <location>
        <begin position="20"/>
        <end position="844"/>
    </location>
</feature>
<dbReference type="SUPFAM" id="SSF51445">
    <property type="entry name" value="(Trans)glycosidases"/>
    <property type="match status" value="1"/>
</dbReference>
<dbReference type="Pfam" id="PF18565">
    <property type="entry name" value="Glyco_hydro2_C5"/>
    <property type="match status" value="1"/>
</dbReference>
<protein>
    <submittedName>
        <fullName evidence="10">DUF4982 domain-containing protein</fullName>
    </submittedName>
</protein>
<evidence type="ECO:0000256" key="4">
    <source>
        <dbReference type="SAM" id="SignalP"/>
    </source>
</evidence>
<evidence type="ECO:0000259" key="9">
    <source>
        <dbReference type="Pfam" id="PF18565"/>
    </source>
</evidence>
<dbReference type="EMBL" id="JAENIL010000052">
    <property type="protein sequence ID" value="MBK1879615.1"/>
    <property type="molecule type" value="Genomic_DNA"/>
</dbReference>
<dbReference type="AlphaFoldDB" id="A0A934S1U5"/>
<dbReference type="Pfam" id="PF02836">
    <property type="entry name" value="Glyco_hydro_2_C"/>
    <property type="match status" value="1"/>
</dbReference>
<proteinExistence type="inferred from homology"/>
<dbReference type="GO" id="GO:0004553">
    <property type="term" value="F:hydrolase activity, hydrolyzing O-glycosyl compounds"/>
    <property type="evidence" value="ECO:0007669"/>
    <property type="project" value="InterPro"/>
</dbReference>
<keyword evidence="2" id="KW-0378">Hydrolase</keyword>
<evidence type="ECO:0000256" key="2">
    <source>
        <dbReference type="ARBA" id="ARBA00022801"/>
    </source>
</evidence>
<dbReference type="Proteomes" id="UP000617628">
    <property type="component" value="Unassembled WGS sequence"/>
</dbReference>
<feature type="domain" description="Glycoside hydrolase family 2 catalytic" evidence="6">
    <location>
        <begin position="300"/>
        <end position="436"/>
    </location>
</feature>
<evidence type="ECO:0000313" key="10">
    <source>
        <dbReference type="EMBL" id="MBK1879615.1"/>
    </source>
</evidence>
<keyword evidence="4" id="KW-0732">Signal</keyword>
<dbReference type="InterPro" id="IPR006104">
    <property type="entry name" value="Glyco_hydro_2_N"/>
</dbReference>
<dbReference type="Pfam" id="PF02837">
    <property type="entry name" value="Glyco_hydro_2_N"/>
    <property type="match status" value="1"/>
</dbReference>
<feature type="domain" description="Glycoside hydrolase family 2 immunoglobulin-like beta-sandwich" evidence="5">
    <location>
        <begin position="190"/>
        <end position="293"/>
    </location>
</feature>
<dbReference type="InterPro" id="IPR040605">
    <property type="entry name" value="Glyco_hydro2_dom5"/>
</dbReference>
<evidence type="ECO:0000259" key="8">
    <source>
        <dbReference type="Pfam" id="PF16355"/>
    </source>
</evidence>
<feature type="domain" description="Glycoside hydrolase family 2" evidence="9">
    <location>
        <begin position="740"/>
        <end position="839"/>
    </location>
</feature>
<evidence type="ECO:0000259" key="7">
    <source>
        <dbReference type="Pfam" id="PF02837"/>
    </source>
</evidence>